<dbReference type="InterPro" id="IPR000534">
    <property type="entry name" value="Semialdehyde_DH_NAD-bd"/>
</dbReference>
<comment type="subcellular location">
    <subcellularLocation>
        <location evidence="6">Cytoplasm</location>
    </subcellularLocation>
</comment>
<dbReference type="EC" id="1.2.1.38" evidence="6"/>
<dbReference type="PANTHER" id="PTHR32338:SF10">
    <property type="entry name" value="N-ACETYL-GAMMA-GLUTAMYL-PHOSPHATE REDUCTASE, CHLOROPLASTIC-RELATED"/>
    <property type="match status" value="1"/>
</dbReference>
<dbReference type="EMBL" id="NHSJ01000126">
    <property type="protein sequence ID" value="PPQ27191.1"/>
    <property type="molecule type" value="Genomic_DNA"/>
</dbReference>
<dbReference type="Proteomes" id="UP000239089">
    <property type="component" value="Unassembled WGS sequence"/>
</dbReference>
<evidence type="ECO:0000256" key="3">
    <source>
        <dbReference type="ARBA" id="ARBA00022605"/>
    </source>
</evidence>
<evidence type="ECO:0000256" key="1">
    <source>
        <dbReference type="ARBA" id="ARBA00022490"/>
    </source>
</evidence>
<feature type="domain" description="Semialdehyde dehydrogenase NAD-binding" evidence="7">
    <location>
        <begin position="3"/>
        <end position="107"/>
    </location>
</feature>
<dbReference type="Gene3D" id="3.40.50.720">
    <property type="entry name" value="NAD(P)-binding Rossmann-like Domain"/>
    <property type="match status" value="1"/>
</dbReference>
<evidence type="ECO:0000259" key="7">
    <source>
        <dbReference type="SMART" id="SM00859"/>
    </source>
</evidence>
<name>A0A2S6MXV8_9HYPH</name>
<dbReference type="InterPro" id="IPR050085">
    <property type="entry name" value="AGPR"/>
</dbReference>
<dbReference type="OrthoDB" id="9801289at2"/>
<keyword evidence="9" id="KW-1185">Reference proteome</keyword>
<sequence length="303" mass="31847">MAKIFIDGEAGTTGLQIRERLDGRADVTLASISADDRKNPAAKAEIYKNVDLVILCLPDDAARESVALADTLGEKAPKILDASTAHRVAPGWTYGFPELCPGQAEAIQAAQKVGNPGCYATGAIAIARPLIDAGLLSADETHAINAVSGYSGGGKAMIAAYEAGQAAPFELYALGLEHKHIPEIMAYGRLARRPILAPSVGNFRQGMLVSLPLALDTLPRQPEAADIEAALQKHYAGAKFVRVVTPEPGGKLEPQALNNTNDLEIRVYANAAHRQAVIVARLDNLGKGASGAAVQNMELMLGL</sequence>
<comment type="similarity">
    <text evidence="6">Belongs to the NAGSA dehydrogenase family. Type 2 subfamily.</text>
</comment>
<comment type="caution">
    <text evidence="8">The sequence shown here is derived from an EMBL/GenBank/DDBJ whole genome shotgun (WGS) entry which is preliminary data.</text>
</comment>
<dbReference type="AlphaFoldDB" id="A0A2S6MXV8"/>
<dbReference type="GO" id="GO:0006526">
    <property type="term" value="P:L-arginine biosynthetic process"/>
    <property type="evidence" value="ECO:0007669"/>
    <property type="project" value="UniProtKB-UniRule"/>
</dbReference>
<evidence type="ECO:0000256" key="5">
    <source>
        <dbReference type="ARBA" id="ARBA00023002"/>
    </source>
</evidence>
<dbReference type="UniPathway" id="UPA00068">
    <property type="reaction ID" value="UER00108"/>
</dbReference>
<keyword evidence="1 6" id="KW-0963">Cytoplasm</keyword>
<dbReference type="InterPro" id="IPR010136">
    <property type="entry name" value="AGPR_type-2"/>
</dbReference>
<dbReference type="Pfam" id="PF01118">
    <property type="entry name" value="Semialdhyde_dh"/>
    <property type="match status" value="1"/>
</dbReference>
<dbReference type="Pfam" id="PF22698">
    <property type="entry name" value="Semialdhyde_dhC_1"/>
    <property type="match status" value="1"/>
</dbReference>
<dbReference type="CDD" id="cd23935">
    <property type="entry name" value="AGPR_2_C"/>
    <property type="match status" value="1"/>
</dbReference>
<accession>A0A2S6MXV8</accession>
<dbReference type="RefSeq" id="WP_104509856.1">
    <property type="nucleotide sequence ID" value="NZ_JACIGC010000001.1"/>
</dbReference>
<evidence type="ECO:0000256" key="2">
    <source>
        <dbReference type="ARBA" id="ARBA00022571"/>
    </source>
</evidence>
<evidence type="ECO:0000256" key="4">
    <source>
        <dbReference type="ARBA" id="ARBA00022857"/>
    </source>
</evidence>
<feature type="active site" evidence="6">
    <location>
        <position position="118"/>
    </location>
</feature>
<comment type="function">
    <text evidence="6">Catalyzes the NADPH-dependent reduction of N-acetyl-5-glutamyl phosphate to yield N-acetyl-L-glutamate 5-semialdehyde.</text>
</comment>
<reference evidence="8 9" key="1">
    <citation type="journal article" date="2018" name="Arch. Microbiol.">
        <title>New insights into the metabolic potential of the phototrophic purple bacterium Rhodopila globiformis DSM 161(T) from its draft genome sequence and evidence for a vanadium-dependent nitrogenase.</title>
        <authorList>
            <person name="Imhoff J.F."/>
            <person name="Rahn T."/>
            <person name="Kunzel S."/>
            <person name="Neulinger S.C."/>
        </authorList>
    </citation>
    <scope>NUCLEOTIDE SEQUENCE [LARGE SCALE GENOMIC DNA]</scope>
    <source>
        <strain evidence="8 9">DSM 16996</strain>
    </source>
</reference>
<keyword evidence="5 6" id="KW-0560">Oxidoreductase</keyword>
<dbReference type="HAMAP" id="MF_01110">
    <property type="entry name" value="ArgC_type2"/>
    <property type="match status" value="1"/>
</dbReference>
<dbReference type="SUPFAM" id="SSF51735">
    <property type="entry name" value="NAD(P)-binding Rossmann-fold domains"/>
    <property type="match status" value="1"/>
</dbReference>
<dbReference type="GO" id="GO:0005737">
    <property type="term" value="C:cytoplasm"/>
    <property type="evidence" value="ECO:0007669"/>
    <property type="project" value="UniProtKB-SubCell"/>
</dbReference>
<dbReference type="Gene3D" id="3.30.360.10">
    <property type="entry name" value="Dihydrodipicolinate Reductase, domain 2"/>
    <property type="match status" value="1"/>
</dbReference>
<dbReference type="PANTHER" id="PTHR32338">
    <property type="entry name" value="N-ACETYL-GAMMA-GLUTAMYL-PHOSPHATE REDUCTASE, CHLOROPLASTIC-RELATED-RELATED"/>
    <property type="match status" value="1"/>
</dbReference>
<dbReference type="InterPro" id="IPR036291">
    <property type="entry name" value="NAD(P)-bd_dom_sf"/>
</dbReference>
<evidence type="ECO:0000256" key="6">
    <source>
        <dbReference type="HAMAP-Rule" id="MF_01110"/>
    </source>
</evidence>
<gene>
    <name evidence="6" type="primary">argC</name>
    <name evidence="8" type="ORF">CCR94_20355</name>
</gene>
<evidence type="ECO:0000313" key="8">
    <source>
        <dbReference type="EMBL" id="PPQ27191.1"/>
    </source>
</evidence>
<proteinExistence type="inferred from homology"/>
<keyword evidence="4 6" id="KW-0521">NADP</keyword>
<dbReference type="GO" id="GO:0051287">
    <property type="term" value="F:NAD binding"/>
    <property type="evidence" value="ECO:0007669"/>
    <property type="project" value="InterPro"/>
</dbReference>
<comment type="pathway">
    <text evidence="6">Amino-acid biosynthesis; L-arginine biosynthesis; N(2)-acetyl-L-ornithine from L-glutamate: step 3/4.</text>
</comment>
<keyword evidence="3 6" id="KW-0028">Amino-acid biosynthesis</keyword>
<dbReference type="GO" id="GO:0003942">
    <property type="term" value="F:N-acetyl-gamma-glutamyl-phosphate reductase activity"/>
    <property type="evidence" value="ECO:0007669"/>
    <property type="project" value="UniProtKB-UniRule"/>
</dbReference>
<comment type="catalytic activity">
    <reaction evidence="6">
        <text>N-acetyl-L-glutamate 5-semialdehyde + phosphate + NADP(+) = N-acetyl-L-glutamyl 5-phosphate + NADPH + H(+)</text>
        <dbReference type="Rhea" id="RHEA:21588"/>
        <dbReference type="ChEBI" id="CHEBI:15378"/>
        <dbReference type="ChEBI" id="CHEBI:29123"/>
        <dbReference type="ChEBI" id="CHEBI:43474"/>
        <dbReference type="ChEBI" id="CHEBI:57783"/>
        <dbReference type="ChEBI" id="CHEBI:57936"/>
        <dbReference type="ChEBI" id="CHEBI:58349"/>
        <dbReference type="EC" id="1.2.1.38"/>
    </reaction>
</comment>
<organism evidence="8 9">
    <name type="scientific">Rhodoblastus sphagnicola</name>
    <dbReference type="NCBI Taxonomy" id="333368"/>
    <lineage>
        <taxon>Bacteria</taxon>
        <taxon>Pseudomonadati</taxon>
        <taxon>Pseudomonadota</taxon>
        <taxon>Alphaproteobacteria</taxon>
        <taxon>Hyphomicrobiales</taxon>
        <taxon>Rhodoblastaceae</taxon>
        <taxon>Rhodoblastus</taxon>
    </lineage>
</organism>
<evidence type="ECO:0000313" key="9">
    <source>
        <dbReference type="Proteomes" id="UP000239089"/>
    </source>
</evidence>
<protein>
    <recommendedName>
        <fullName evidence="6">N-acetyl-gamma-glutamyl-phosphate reductase</fullName>
        <shortName evidence="6">AGPR</shortName>
        <ecNumber evidence="6">1.2.1.38</ecNumber>
    </recommendedName>
    <alternativeName>
        <fullName evidence="6">N-acetyl-glutamate semialdehyde dehydrogenase</fullName>
        <shortName evidence="6">NAGSA dehydrogenase</shortName>
    </alternativeName>
</protein>
<dbReference type="NCBIfam" id="TIGR01851">
    <property type="entry name" value="argC_other"/>
    <property type="match status" value="1"/>
</dbReference>
<dbReference type="SMART" id="SM00859">
    <property type="entry name" value="Semialdhyde_dh"/>
    <property type="match status" value="1"/>
</dbReference>
<keyword evidence="2 6" id="KW-0055">Arginine biosynthesis</keyword>
<dbReference type="SUPFAM" id="SSF55347">
    <property type="entry name" value="Glyceraldehyde-3-phosphate dehydrogenase-like, C-terminal domain"/>
    <property type="match status" value="1"/>
</dbReference>
<dbReference type="InterPro" id="IPR058924">
    <property type="entry name" value="AGPR_dimerisation_dom"/>
</dbReference>